<dbReference type="EMBL" id="QEOB01000010">
    <property type="protein sequence ID" value="PVX81819.1"/>
    <property type="molecule type" value="Genomic_DNA"/>
</dbReference>
<feature type="compositionally biased region" description="Low complexity" evidence="1">
    <location>
        <begin position="176"/>
        <end position="187"/>
    </location>
</feature>
<sequence>MKQTVIGVFDSYAQAYSAKLALGGAGIPQADIAIYSTSADAPVEKGPRVYAPGSGEVRHHKAMFDRLEQLFARLFKTGKYPPEVDDYRQFVRRGGTIVSADVSEPQVDMTLDLMRRAGAADIGERADEWRNRPVDAKAPAPELHRQDATSRDGAHQHESSTQPHDEARETAMPRSAPAATNAPMAPTGDASPGADAGLHGKAAAPKGPKAVDKMQQGPTRTEWHGSSPWGHPVSREPGAPEAGAARASQNENLKSSAAHPAAGNASAAKADPASATGYAGDPNLETLSSKDAAYESQLRKDYEAHYANTGATYDEYRRAFTHGATLGQDERYRGSDWTRAESSVRETWESRYPESRWERFKAAVRNGWERVRGN</sequence>
<gene>
    <name evidence="2" type="ORF">C7402_110223</name>
</gene>
<proteinExistence type="predicted"/>
<evidence type="ECO:0000313" key="3">
    <source>
        <dbReference type="Proteomes" id="UP000245712"/>
    </source>
</evidence>
<organism evidence="2 3">
    <name type="scientific">Paraburkholderia unamae</name>
    <dbReference type="NCBI Taxonomy" id="219649"/>
    <lineage>
        <taxon>Bacteria</taxon>
        <taxon>Pseudomonadati</taxon>
        <taxon>Pseudomonadota</taxon>
        <taxon>Betaproteobacteria</taxon>
        <taxon>Burkholderiales</taxon>
        <taxon>Burkholderiaceae</taxon>
        <taxon>Paraburkholderia</taxon>
    </lineage>
</organism>
<name>A0ABX5KJL3_9BURK</name>
<accession>A0ABX5KJL3</accession>
<dbReference type="Proteomes" id="UP000245712">
    <property type="component" value="Unassembled WGS sequence"/>
</dbReference>
<keyword evidence="3" id="KW-1185">Reference proteome</keyword>
<dbReference type="RefSeq" id="WP_116612092.1">
    <property type="nucleotide sequence ID" value="NZ_QEOB01000010.1"/>
</dbReference>
<feature type="region of interest" description="Disordered" evidence="1">
    <location>
        <begin position="124"/>
        <end position="285"/>
    </location>
</feature>
<evidence type="ECO:0000313" key="2">
    <source>
        <dbReference type="EMBL" id="PVX81819.1"/>
    </source>
</evidence>
<reference evidence="2 3" key="1">
    <citation type="submission" date="2018-05" db="EMBL/GenBank/DDBJ databases">
        <title>Genomic Encyclopedia of Type Strains, Phase IV (KMG-V): Genome sequencing to study the core and pangenomes of soil and plant-associated prokaryotes.</title>
        <authorList>
            <person name="Whitman W."/>
        </authorList>
    </citation>
    <scope>NUCLEOTIDE SEQUENCE [LARGE SCALE GENOMIC DNA]</scope>
    <source>
        <strain evidence="2 3">SCZa-39</strain>
    </source>
</reference>
<feature type="compositionally biased region" description="Basic and acidic residues" evidence="1">
    <location>
        <begin position="142"/>
        <end position="171"/>
    </location>
</feature>
<feature type="compositionally biased region" description="Low complexity" evidence="1">
    <location>
        <begin position="255"/>
        <end position="275"/>
    </location>
</feature>
<feature type="compositionally biased region" description="Low complexity" evidence="1">
    <location>
        <begin position="235"/>
        <end position="248"/>
    </location>
</feature>
<protein>
    <submittedName>
        <fullName evidence="2">Uncharacterized protein</fullName>
    </submittedName>
</protein>
<evidence type="ECO:0000256" key="1">
    <source>
        <dbReference type="SAM" id="MobiDB-lite"/>
    </source>
</evidence>
<comment type="caution">
    <text evidence="2">The sequence shown here is derived from an EMBL/GenBank/DDBJ whole genome shotgun (WGS) entry which is preliminary data.</text>
</comment>
<feature type="compositionally biased region" description="Basic and acidic residues" evidence="1">
    <location>
        <begin position="124"/>
        <end position="135"/>
    </location>
</feature>